<protein>
    <submittedName>
        <fullName evidence="3">Uncharacterized protein</fullName>
    </submittedName>
</protein>
<feature type="coiled-coil region" evidence="1">
    <location>
        <begin position="97"/>
        <end position="124"/>
    </location>
</feature>
<evidence type="ECO:0000256" key="2">
    <source>
        <dbReference type="SAM" id="MobiDB-lite"/>
    </source>
</evidence>
<evidence type="ECO:0000313" key="3">
    <source>
        <dbReference type="EMBL" id="KAJ1170775.1"/>
    </source>
</evidence>
<dbReference type="AlphaFoldDB" id="A0AAV7T3I9"/>
<organism evidence="3 4">
    <name type="scientific">Pleurodeles waltl</name>
    <name type="common">Iberian ribbed newt</name>
    <dbReference type="NCBI Taxonomy" id="8319"/>
    <lineage>
        <taxon>Eukaryota</taxon>
        <taxon>Metazoa</taxon>
        <taxon>Chordata</taxon>
        <taxon>Craniata</taxon>
        <taxon>Vertebrata</taxon>
        <taxon>Euteleostomi</taxon>
        <taxon>Amphibia</taxon>
        <taxon>Batrachia</taxon>
        <taxon>Caudata</taxon>
        <taxon>Salamandroidea</taxon>
        <taxon>Salamandridae</taxon>
        <taxon>Pleurodelinae</taxon>
        <taxon>Pleurodeles</taxon>
    </lineage>
</organism>
<feature type="region of interest" description="Disordered" evidence="2">
    <location>
        <begin position="1"/>
        <end position="21"/>
    </location>
</feature>
<evidence type="ECO:0000313" key="4">
    <source>
        <dbReference type="Proteomes" id="UP001066276"/>
    </source>
</evidence>
<dbReference type="Proteomes" id="UP001066276">
    <property type="component" value="Chromosome 4_1"/>
</dbReference>
<proteinExistence type="predicted"/>
<reference evidence="3" key="1">
    <citation type="journal article" date="2022" name="bioRxiv">
        <title>Sequencing and chromosome-scale assembly of the giantPleurodeles waltlgenome.</title>
        <authorList>
            <person name="Brown T."/>
            <person name="Elewa A."/>
            <person name="Iarovenko S."/>
            <person name="Subramanian E."/>
            <person name="Araus A.J."/>
            <person name="Petzold A."/>
            <person name="Susuki M."/>
            <person name="Suzuki K.-i.T."/>
            <person name="Hayashi T."/>
            <person name="Toyoda A."/>
            <person name="Oliveira C."/>
            <person name="Osipova E."/>
            <person name="Leigh N.D."/>
            <person name="Simon A."/>
            <person name="Yun M.H."/>
        </authorList>
    </citation>
    <scope>NUCLEOTIDE SEQUENCE</scope>
    <source>
        <strain evidence="3">20211129_DDA</strain>
        <tissue evidence="3">Liver</tissue>
    </source>
</reference>
<keyword evidence="4" id="KW-1185">Reference proteome</keyword>
<sequence length="138" mass="15957">MNAKSKTASMDRFLEKKKKQERAQYEIRTAASLDTAEQPGFIGTELEPRLQKGLEGAGETIYQSIMEHREESKIESRRTQLACRKMQTQIRCVAKTCLEFATRMEEAETRISRLEDDVGSQKLTWIPWRNNFKKPSGN</sequence>
<comment type="caution">
    <text evidence="3">The sequence shown here is derived from an EMBL/GenBank/DDBJ whole genome shotgun (WGS) entry which is preliminary data.</text>
</comment>
<name>A0AAV7T3I9_PLEWA</name>
<gene>
    <name evidence="3" type="ORF">NDU88_002647</name>
</gene>
<evidence type="ECO:0000256" key="1">
    <source>
        <dbReference type="SAM" id="Coils"/>
    </source>
</evidence>
<dbReference type="EMBL" id="JANPWB010000007">
    <property type="protein sequence ID" value="KAJ1170775.1"/>
    <property type="molecule type" value="Genomic_DNA"/>
</dbReference>
<accession>A0AAV7T3I9</accession>
<keyword evidence="1" id="KW-0175">Coiled coil</keyword>